<reference evidence="2" key="1">
    <citation type="journal article" date="2022" name="Int. J. Mol. Sci.">
        <title>Draft Genome of Tanacetum Coccineum: Genomic Comparison of Closely Related Tanacetum-Family Plants.</title>
        <authorList>
            <person name="Yamashiro T."/>
            <person name="Shiraishi A."/>
            <person name="Nakayama K."/>
            <person name="Satake H."/>
        </authorList>
    </citation>
    <scope>NUCLEOTIDE SEQUENCE</scope>
</reference>
<dbReference type="EMBL" id="BQNB010009182">
    <property type="protein sequence ID" value="GJS59899.1"/>
    <property type="molecule type" value="Genomic_DNA"/>
</dbReference>
<gene>
    <name evidence="2" type="ORF">Tco_0654683</name>
</gene>
<dbReference type="PANTHER" id="PTHR31099">
    <property type="entry name" value="OS06G0165300 PROTEIN"/>
    <property type="match status" value="1"/>
</dbReference>
<protein>
    <recommendedName>
        <fullName evidence="4">Transposase (Putative), gypsy type</fullName>
    </recommendedName>
</protein>
<dbReference type="Proteomes" id="UP001151760">
    <property type="component" value="Unassembled WGS sequence"/>
</dbReference>
<evidence type="ECO:0000256" key="1">
    <source>
        <dbReference type="SAM" id="MobiDB-lite"/>
    </source>
</evidence>
<feature type="region of interest" description="Disordered" evidence="1">
    <location>
        <begin position="270"/>
        <end position="296"/>
    </location>
</feature>
<evidence type="ECO:0000313" key="3">
    <source>
        <dbReference type="Proteomes" id="UP001151760"/>
    </source>
</evidence>
<sequence length="643" mass="69793">MHISQLSPFGAARVSHFEVLTRVLNLAPSVTVFYEFYTRSYSDGLFSFAKRSTTALSCFKKPSDSIKSWTDHFFWVDSCAFPISVPLYTGVILEKDSTPLLTARQKEIVRLLESHNDPFHQYPECFLCQVGLSKYYPFDDNSYPAYEYSNGSDMGLLDFIQTTDPRKVRAVEVQKGVDQVTLLESTKDCFMPLVIPAAGGSSSAAAAEVPVPTEERQEDVAPEDAYLNLADEDEDAIAVRQGSFQILATAESSGTLSALMDTAAATTPTKPATAFNATTDVGPSHPEESESSDDSFYEIPNLDPTMAKRCVTNMPGVGEGDLEILELKSKLAEKETEAAEAIHLHDQVSSLSEEKSALTVEVSALKVTIAQKDHDISLHDSHATSLASGLENAKVACTEVGNKIISLTLERDRLISEVSSLRAGFQDFKKKMELALLKCLKSSEYQGILGHALGRAVDFGMQVGLEAGHEHGSAGRSLSVVDAYNPEAAKANYTDAVKTLEDVDFPLVNLLKSKKDAGMDEVLDYFLLDGPAADLPEAVHLQPCLEQLTVLIHHAADKTIVGETSLSFALMNVHNRAEGAKKHAAALRKLIIDIVSDPLSSQTWVGEASTSAALLSVEDYQEEDTDEALGSVVAIPQLEAPYL</sequence>
<organism evidence="2 3">
    <name type="scientific">Tanacetum coccineum</name>
    <dbReference type="NCBI Taxonomy" id="301880"/>
    <lineage>
        <taxon>Eukaryota</taxon>
        <taxon>Viridiplantae</taxon>
        <taxon>Streptophyta</taxon>
        <taxon>Embryophyta</taxon>
        <taxon>Tracheophyta</taxon>
        <taxon>Spermatophyta</taxon>
        <taxon>Magnoliopsida</taxon>
        <taxon>eudicotyledons</taxon>
        <taxon>Gunneridae</taxon>
        <taxon>Pentapetalae</taxon>
        <taxon>asterids</taxon>
        <taxon>campanulids</taxon>
        <taxon>Asterales</taxon>
        <taxon>Asteraceae</taxon>
        <taxon>Asteroideae</taxon>
        <taxon>Anthemideae</taxon>
        <taxon>Anthemidinae</taxon>
        <taxon>Tanacetum</taxon>
    </lineage>
</organism>
<evidence type="ECO:0000313" key="2">
    <source>
        <dbReference type="EMBL" id="GJS59899.1"/>
    </source>
</evidence>
<feature type="compositionally biased region" description="Low complexity" evidence="1">
    <location>
        <begin position="270"/>
        <end position="279"/>
    </location>
</feature>
<comment type="caution">
    <text evidence="2">The sequence shown here is derived from an EMBL/GenBank/DDBJ whole genome shotgun (WGS) entry which is preliminary data.</text>
</comment>
<accession>A0ABQ4X3X5</accession>
<dbReference type="PANTHER" id="PTHR31099:SF41">
    <property type="entry name" value="TRANSPOSASE (PUTATIVE), GYPSY TYPE-RELATED"/>
    <property type="match status" value="1"/>
</dbReference>
<reference evidence="2" key="2">
    <citation type="submission" date="2022-01" db="EMBL/GenBank/DDBJ databases">
        <authorList>
            <person name="Yamashiro T."/>
            <person name="Shiraishi A."/>
            <person name="Satake H."/>
            <person name="Nakayama K."/>
        </authorList>
    </citation>
    <scope>NUCLEOTIDE SEQUENCE</scope>
</reference>
<name>A0ABQ4X3X5_9ASTR</name>
<evidence type="ECO:0008006" key="4">
    <source>
        <dbReference type="Google" id="ProtNLM"/>
    </source>
</evidence>
<keyword evidence="3" id="KW-1185">Reference proteome</keyword>
<proteinExistence type="predicted"/>